<name>G9PG97_9ACTO</name>
<accession>G9PG97</accession>
<dbReference type="Proteomes" id="UP000003822">
    <property type="component" value="Unassembled WGS sequence"/>
</dbReference>
<evidence type="ECO:0000256" key="1">
    <source>
        <dbReference type="SAM" id="MobiDB-lite"/>
    </source>
</evidence>
<keyword evidence="4" id="KW-1185">Reference proteome</keyword>
<keyword evidence="2" id="KW-1133">Transmembrane helix</keyword>
<feature type="region of interest" description="Disordered" evidence="1">
    <location>
        <begin position="28"/>
        <end position="185"/>
    </location>
</feature>
<comment type="caution">
    <text evidence="3">The sequence shown here is derived from an EMBL/GenBank/DDBJ whole genome shotgun (WGS) entry which is preliminary data.</text>
</comment>
<keyword evidence="2" id="KW-0472">Membrane</keyword>
<dbReference type="PATRIC" id="fig|435830.3.peg.1176"/>
<feature type="compositionally biased region" description="Basic and acidic residues" evidence="1">
    <location>
        <begin position="144"/>
        <end position="162"/>
    </location>
</feature>
<feature type="transmembrane region" description="Helical" evidence="2">
    <location>
        <begin position="333"/>
        <end position="355"/>
    </location>
</feature>
<gene>
    <name evidence="3" type="ORF">HMPREF0045_01219</name>
</gene>
<dbReference type="STRING" id="435830.HMPREF0045_01219"/>
<feature type="compositionally biased region" description="Basic and acidic residues" evidence="1">
    <location>
        <begin position="28"/>
        <end position="47"/>
    </location>
</feature>
<feature type="compositionally biased region" description="Basic and acidic residues" evidence="1">
    <location>
        <begin position="119"/>
        <end position="131"/>
    </location>
</feature>
<dbReference type="HOGENOM" id="CLU_759986_0_0_11"/>
<organism evidence="3 4">
    <name type="scientific">Actinomyces graevenitzii C83</name>
    <dbReference type="NCBI Taxonomy" id="435830"/>
    <lineage>
        <taxon>Bacteria</taxon>
        <taxon>Bacillati</taxon>
        <taxon>Actinomycetota</taxon>
        <taxon>Actinomycetes</taxon>
        <taxon>Actinomycetales</taxon>
        <taxon>Actinomycetaceae</taxon>
        <taxon>Actinomyces</taxon>
    </lineage>
</organism>
<dbReference type="eggNOG" id="ENOG5031H3J">
    <property type="taxonomic scope" value="Bacteria"/>
</dbReference>
<dbReference type="AlphaFoldDB" id="G9PG97"/>
<proteinExistence type="predicted"/>
<feature type="compositionally biased region" description="Basic and acidic residues" evidence="1">
    <location>
        <begin position="55"/>
        <end position="88"/>
    </location>
</feature>
<evidence type="ECO:0000313" key="4">
    <source>
        <dbReference type="Proteomes" id="UP000003822"/>
    </source>
</evidence>
<dbReference type="OrthoDB" id="3253053at2"/>
<dbReference type="RefSeq" id="WP_005986567.1">
    <property type="nucleotide sequence ID" value="NZ_JH470338.1"/>
</dbReference>
<feature type="transmembrane region" description="Helical" evidence="2">
    <location>
        <begin position="213"/>
        <end position="236"/>
    </location>
</feature>
<keyword evidence="2" id="KW-0812">Transmembrane</keyword>
<evidence type="ECO:0000256" key="2">
    <source>
        <dbReference type="SAM" id="Phobius"/>
    </source>
</evidence>
<feature type="compositionally biased region" description="Basic and acidic residues" evidence="1">
    <location>
        <begin position="95"/>
        <end position="108"/>
    </location>
</feature>
<reference evidence="3 4" key="1">
    <citation type="submission" date="2011-10" db="EMBL/GenBank/DDBJ databases">
        <title>The Genome Sequence of Actinomyces graevenitzii C83.</title>
        <authorList>
            <consortium name="The Broad Institute Genome Sequencing Platform"/>
            <consortium name="The Broad Institute Genome Sequencing Center for Infectious Disease"/>
            <person name="Earl A."/>
            <person name="Ward D."/>
            <person name="Feldgarden M."/>
            <person name="Gevers D."/>
            <person name="Sibley C.D."/>
            <person name="Field T.R."/>
            <person name="Grinwis M."/>
            <person name="Eshaghurshan C.S."/>
            <person name="Surette M.G."/>
            <person name="Young S.K."/>
            <person name="Zeng Q."/>
            <person name="Gargeya S."/>
            <person name="Fitzgerald M."/>
            <person name="Haas B."/>
            <person name="Abouelleil A."/>
            <person name="Alvarado L."/>
            <person name="Arachchi H.M."/>
            <person name="Berlin A."/>
            <person name="Brown A."/>
            <person name="Chapman S.B."/>
            <person name="Chen Z."/>
            <person name="Dunbar C."/>
            <person name="Freedman E."/>
            <person name="Gearin G."/>
            <person name="Goldberg J."/>
            <person name="Griggs A."/>
            <person name="Gujja S."/>
            <person name="Heiman D."/>
            <person name="Howarth C."/>
            <person name="Larson L."/>
            <person name="Lui A."/>
            <person name="MacDonald P.J.P."/>
            <person name="Montmayeur A."/>
            <person name="Murphy C."/>
            <person name="Neiman D."/>
            <person name="Pearson M."/>
            <person name="Priest M."/>
            <person name="Roberts A."/>
            <person name="Saif S."/>
            <person name="Shea T."/>
            <person name="Shenoy N."/>
            <person name="Sisk P."/>
            <person name="Stolte C."/>
            <person name="Sykes S."/>
            <person name="Wortman J."/>
            <person name="Nusbaum C."/>
            <person name="Birren B."/>
        </authorList>
    </citation>
    <scope>NUCLEOTIDE SEQUENCE [LARGE SCALE GENOMIC DNA]</scope>
    <source>
        <strain evidence="3 4">C83</strain>
    </source>
</reference>
<evidence type="ECO:0000313" key="3">
    <source>
        <dbReference type="EMBL" id="EHM88108.1"/>
    </source>
</evidence>
<protein>
    <submittedName>
        <fullName evidence="3">Uncharacterized protein</fullName>
    </submittedName>
</protein>
<feature type="region of interest" description="Disordered" evidence="1">
    <location>
        <begin position="1"/>
        <end position="20"/>
    </location>
</feature>
<dbReference type="EMBL" id="ACRN01000008">
    <property type="protein sequence ID" value="EHM88108.1"/>
    <property type="molecule type" value="Genomic_DNA"/>
</dbReference>
<sequence length="364" mass="40536">MSDYQTEDGQPKYGVRLNPEELAVLREKQAREAEREREAKARRLAERRAKRRAAKRDFATAEAEYVRRAREREREREAENEGHFEHESLAGPEGLSDHEAGHGHEGQAGREGQAGHEGQAGREGRSDRVYGRYDNITGSYSYWSDDKDRADHEGRKSSRGEGTRAPGRSAVREGYNVTNDDDEPAGHYRLAPGGRFVYRAVPRKKKQRGRWRLFIIGVFMMLVVPMVTLAGSWLYLTGGPSSFKAGQLLPESGQVALEAKTNYMLYSLTTRDVDSCSVSDPAGKVVAYKEGSSKFPPGSFTSTTAGTYVIKCQNTKDVKVVGPPMHIERLDSLSIVTNLGFGVAIAGVWVTIVGWRRARARGRK</sequence>